<proteinExistence type="predicted"/>
<evidence type="ECO:0000259" key="3">
    <source>
        <dbReference type="PROSITE" id="PS50089"/>
    </source>
</evidence>
<reference evidence="4 5" key="1">
    <citation type="journal article" date="2021" name="Hortic Res">
        <title>The domestication of Cucurbita argyrosperma as revealed by the genome of its wild relative.</title>
        <authorList>
            <person name="Barrera-Redondo J."/>
            <person name="Sanchez-de la Vega G."/>
            <person name="Aguirre-Liguori J.A."/>
            <person name="Castellanos-Morales G."/>
            <person name="Gutierrez-Guerrero Y.T."/>
            <person name="Aguirre-Dugua X."/>
            <person name="Aguirre-Planter E."/>
            <person name="Tenaillon M.I."/>
            <person name="Lira-Saade R."/>
            <person name="Eguiarte L.E."/>
        </authorList>
    </citation>
    <scope>NUCLEOTIDE SEQUENCE [LARGE SCALE GENOMIC DNA]</scope>
    <source>
        <strain evidence="4">JBR-2021</strain>
    </source>
</reference>
<keyword evidence="2" id="KW-0472">Membrane</keyword>
<evidence type="ECO:0000256" key="1">
    <source>
        <dbReference type="PROSITE-ProRule" id="PRU00175"/>
    </source>
</evidence>
<protein>
    <submittedName>
        <fullName evidence="4">RING-H2 finger protein ATL5</fullName>
    </submittedName>
</protein>
<dbReference type="SMART" id="SM00184">
    <property type="entry name" value="RING"/>
    <property type="match status" value="1"/>
</dbReference>
<keyword evidence="5" id="KW-1185">Reference proteome</keyword>
<feature type="domain" description="RING-type" evidence="3">
    <location>
        <begin position="108"/>
        <end position="150"/>
    </location>
</feature>
<evidence type="ECO:0000313" key="5">
    <source>
        <dbReference type="Proteomes" id="UP000685013"/>
    </source>
</evidence>
<dbReference type="EMBL" id="JAGKQH010000013">
    <property type="protein sequence ID" value="KAG6583431.1"/>
    <property type="molecule type" value="Genomic_DNA"/>
</dbReference>
<dbReference type="Pfam" id="PF13639">
    <property type="entry name" value="zf-RING_2"/>
    <property type="match status" value="1"/>
</dbReference>
<comment type="caution">
    <text evidence="4">The sequence shown here is derived from an EMBL/GenBank/DDBJ whole genome shotgun (WGS) entry which is preliminary data.</text>
</comment>
<evidence type="ECO:0000313" key="4">
    <source>
        <dbReference type="EMBL" id="KAG6583431.1"/>
    </source>
</evidence>
<name>A0AAV6MKT3_9ROSI</name>
<evidence type="ECO:0000256" key="2">
    <source>
        <dbReference type="SAM" id="Phobius"/>
    </source>
</evidence>
<organism evidence="4 5">
    <name type="scientific">Cucurbita argyrosperma subsp. sororia</name>
    <dbReference type="NCBI Taxonomy" id="37648"/>
    <lineage>
        <taxon>Eukaryota</taxon>
        <taxon>Viridiplantae</taxon>
        <taxon>Streptophyta</taxon>
        <taxon>Embryophyta</taxon>
        <taxon>Tracheophyta</taxon>
        <taxon>Spermatophyta</taxon>
        <taxon>Magnoliopsida</taxon>
        <taxon>eudicotyledons</taxon>
        <taxon>Gunneridae</taxon>
        <taxon>Pentapetalae</taxon>
        <taxon>rosids</taxon>
        <taxon>fabids</taxon>
        <taxon>Cucurbitales</taxon>
        <taxon>Cucurbitaceae</taxon>
        <taxon>Cucurbiteae</taxon>
        <taxon>Cucurbita</taxon>
    </lineage>
</organism>
<keyword evidence="1" id="KW-0862">Zinc</keyword>
<dbReference type="PANTHER" id="PTHR45676:SF41">
    <property type="entry name" value="RING-H2 FINGER PROTEIN ATL66"/>
    <property type="match status" value="1"/>
</dbReference>
<keyword evidence="1" id="KW-0479">Metal-binding</keyword>
<gene>
    <name evidence="4" type="primary">ATL5</name>
    <name evidence="4" type="ORF">SDJN03_19363</name>
</gene>
<dbReference type="InterPro" id="IPR001841">
    <property type="entry name" value="Znf_RING"/>
</dbReference>
<dbReference type="GO" id="GO:0008270">
    <property type="term" value="F:zinc ion binding"/>
    <property type="evidence" value="ECO:0007669"/>
    <property type="project" value="UniProtKB-KW"/>
</dbReference>
<dbReference type="PANTHER" id="PTHR45676">
    <property type="entry name" value="RING-H2 FINGER PROTEIN ATL51-RELATED"/>
    <property type="match status" value="1"/>
</dbReference>
<sequence>MSPNMSHELMGVIVLSAIAIIVFLSIFMFRCYHNHLMQYQTRALDVEQTNHATRLFARFRAEFMRQQQSIVAPPPRSNTAEEEAASIVTKVAYKDIKTTEEADSDDCCAICIEGFQEEEICGVLDRCGHCFHKVCIDQWLGIESRCPLCRCLVRVVSENNNS</sequence>
<dbReference type="AlphaFoldDB" id="A0AAV6MKT3"/>
<keyword evidence="2" id="KW-1133">Transmembrane helix</keyword>
<feature type="transmembrane region" description="Helical" evidence="2">
    <location>
        <begin position="12"/>
        <end position="32"/>
    </location>
</feature>
<keyword evidence="1" id="KW-0863">Zinc-finger</keyword>
<feature type="non-terminal residue" evidence="4">
    <location>
        <position position="1"/>
    </location>
</feature>
<accession>A0AAV6MKT3</accession>
<dbReference type="PROSITE" id="PS50089">
    <property type="entry name" value="ZF_RING_2"/>
    <property type="match status" value="1"/>
</dbReference>
<dbReference type="Proteomes" id="UP000685013">
    <property type="component" value="Chromosome 13"/>
</dbReference>
<keyword evidence="2" id="KW-0812">Transmembrane</keyword>